<reference evidence="1 2" key="1">
    <citation type="submission" date="2024-01" db="EMBL/GenBank/DDBJ databases">
        <authorList>
            <person name="Waweru B."/>
        </authorList>
    </citation>
    <scope>NUCLEOTIDE SEQUENCE [LARGE SCALE GENOMIC DNA]</scope>
</reference>
<feature type="non-terminal residue" evidence="1">
    <location>
        <position position="1"/>
    </location>
</feature>
<comment type="caution">
    <text evidence="1">The sequence shown here is derived from an EMBL/GenBank/DDBJ whole genome shotgun (WGS) entry which is preliminary data.</text>
</comment>
<sequence>RFQAQNATEEIGGTFGHHLVDHKGERKGCAGRAGGRGCSEVWEKVVGYSNKRGAYKL</sequence>
<accession>A0AAV1SMP3</accession>
<evidence type="ECO:0000313" key="2">
    <source>
        <dbReference type="Proteomes" id="UP001314170"/>
    </source>
</evidence>
<dbReference type="Proteomes" id="UP001314170">
    <property type="component" value="Unassembled WGS sequence"/>
</dbReference>
<proteinExistence type="predicted"/>
<evidence type="ECO:0000313" key="1">
    <source>
        <dbReference type="EMBL" id="CAK7351771.1"/>
    </source>
</evidence>
<protein>
    <submittedName>
        <fullName evidence="1">Uncharacterized protein</fullName>
    </submittedName>
</protein>
<dbReference type="EMBL" id="CAWUPB010001189">
    <property type="protein sequence ID" value="CAK7351771.1"/>
    <property type="molecule type" value="Genomic_DNA"/>
</dbReference>
<name>A0AAV1SMP3_9ROSI</name>
<dbReference type="AlphaFoldDB" id="A0AAV1SMP3"/>
<organism evidence="1 2">
    <name type="scientific">Dovyalis caffra</name>
    <dbReference type="NCBI Taxonomy" id="77055"/>
    <lineage>
        <taxon>Eukaryota</taxon>
        <taxon>Viridiplantae</taxon>
        <taxon>Streptophyta</taxon>
        <taxon>Embryophyta</taxon>
        <taxon>Tracheophyta</taxon>
        <taxon>Spermatophyta</taxon>
        <taxon>Magnoliopsida</taxon>
        <taxon>eudicotyledons</taxon>
        <taxon>Gunneridae</taxon>
        <taxon>Pentapetalae</taxon>
        <taxon>rosids</taxon>
        <taxon>fabids</taxon>
        <taxon>Malpighiales</taxon>
        <taxon>Salicaceae</taxon>
        <taxon>Flacourtieae</taxon>
        <taxon>Dovyalis</taxon>
    </lineage>
</organism>
<gene>
    <name evidence="1" type="ORF">DCAF_LOCUS23989</name>
</gene>
<keyword evidence="2" id="KW-1185">Reference proteome</keyword>